<dbReference type="SUPFAM" id="SSF50891">
    <property type="entry name" value="Cyclophilin-like"/>
    <property type="match status" value="1"/>
</dbReference>
<proteinExistence type="predicted"/>
<comment type="caution">
    <text evidence="5">The sequence shown here is derived from an EMBL/GenBank/DDBJ whole genome shotgun (WGS) entry which is preliminary data.</text>
</comment>
<dbReference type="RefSeq" id="WP_247230504.1">
    <property type="nucleotide sequence ID" value="NZ_JALKHS010000006.1"/>
</dbReference>
<dbReference type="Gene3D" id="2.40.100.10">
    <property type="entry name" value="Cyclophilin-like"/>
    <property type="match status" value="1"/>
</dbReference>
<dbReference type="EMBL" id="JALKHS010000006">
    <property type="protein sequence ID" value="MCK0530858.1"/>
    <property type="molecule type" value="Genomic_DNA"/>
</dbReference>
<evidence type="ECO:0000256" key="1">
    <source>
        <dbReference type="ARBA" id="ARBA00022741"/>
    </source>
</evidence>
<dbReference type="SUPFAM" id="SSF160467">
    <property type="entry name" value="PH0987 N-terminal domain-like"/>
    <property type="match status" value="1"/>
</dbReference>
<protein>
    <submittedName>
        <fullName evidence="5">Allophanate hydrolase subunit 1</fullName>
    </submittedName>
</protein>
<keyword evidence="1" id="KW-0547">Nucleotide-binding</keyword>
<reference evidence="5 6" key="1">
    <citation type="submission" date="2022-04" db="EMBL/GenBank/DDBJ databases">
        <authorList>
            <person name="Huq M.A."/>
        </authorList>
    </citation>
    <scope>NUCLEOTIDE SEQUENCE [LARGE SCALE GENOMIC DNA]</scope>
    <source>
        <strain evidence="5 6">MAH-33</strain>
    </source>
</reference>
<dbReference type="PANTHER" id="PTHR34698:SF2">
    <property type="entry name" value="5-OXOPROLINASE SUBUNIT B"/>
    <property type="match status" value="1"/>
</dbReference>
<evidence type="ECO:0000256" key="3">
    <source>
        <dbReference type="ARBA" id="ARBA00022840"/>
    </source>
</evidence>
<dbReference type="Gene3D" id="3.30.1360.40">
    <property type="match status" value="1"/>
</dbReference>
<keyword evidence="2 5" id="KW-0378">Hydrolase</keyword>
<accession>A0ABT0DUS5</accession>
<dbReference type="SMART" id="SM00796">
    <property type="entry name" value="AHS1"/>
    <property type="match status" value="1"/>
</dbReference>
<keyword evidence="3" id="KW-0067">ATP-binding</keyword>
<evidence type="ECO:0000313" key="5">
    <source>
        <dbReference type="EMBL" id="MCK0530858.1"/>
    </source>
</evidence>
<dbReference type="InterPro" id="IPR029000">
    <property type="entry name" value="Cyclophilin-like_dom_sf"/>
</dbReference>
<name>A0ABT0DUS5_9SPHN</name>
<evidence type="ECO:0000256" key="2">
    <source>
        <dbReference type="ARBA" id="ARBA00022801"/>
    </source>
</evidence>
<dbReference type="PANTHER" id="PTHR34698">
    <property type="entry name" value="5-OXOPROLINASE SUBUNIT B"/>
    <property type="match status" value="1"/>
</dbReference>
<sequence>MSPYVIRPVGEDALLIELGSVVCEETHGAVLDLDSALHAAGIAAICETAPAYTSVLVRYDPNLTSFEELRLLCEPLMSQPRTADRAGRCHVVPVCFDNSYAPDLDEIASRVGLTPEVVTRQFLEARYRVYMYGFAPGYAYMGGVPPALHQPRKPAAVRGYPVGSVLIAGPQCLISTLPMPTGWWVIGRTPLTILDRDSEEPPVFQPGDTVQFQRIDSEQFARLATK</sequence>
<gene>
    <name evidence="5" type="ORF">MU848_04575</name>
</gene>
<dbReference type="InterPro" id="IPR003833">
    <property type="entry name" value="CT_C_D"/>
</dbReference>
<feature type="domain" description="Carboxyltransferase" evidence="4">
    <location>
        <begin position="4"/>
        <end position="204"/>
    </location>
</feature>
<dbReference type="InterPro" id="IPR010016">
    <property type="entry name" value="PxpB"/>
</dbReference>
<dbReference type="Pfam" id="PF02682">
    <property type="entry name" value="CT_C_D"/>
    <property type="match status" value="1"/>
</dbReference>
<organism evidence="5 6">
    <name type="scientific">Sphingobium agri</name>
    <dbReference type="NCBI Taxonomy" id="2933566"/>
    <lineage>
        <taxon>Bacteria</taxon>
        <taxon>Pseudomonadati</taxon>
        <taxon>Pseudomonadota</taxon>
        <taxon>Alphaproteobacteria</taxon>
        <taxon>Sphingomonadales</taxon>
        <taxon>Sphingomonadaceae</taxon>
        <taxon>Sphingobium</taxon>
    </lineage>
</organism>
<keyword evidence="6" id="KW-1185">Reference proteome</keyword>
<evidence type="ECO:0000259" key="4">
    <source>
        <dbReference type="SMART" id="SM00796"/>
    </source>
</evidence>
<evidence type="ECO:0000313" key="6">
    <source>
        <dbReference type="Proteomes" id="UP001203512"/>
    </source>
</evidence>
<dbReference type="Proteomes" id="UP001203512">
    <property type="component" value="Unassembled WGS sequence"/>
</dbReference>
<dbReference type="GO" id="GO:0016787">
    <property type="term" value="F:hydrolase activity"/>
    <property type="evidence" value="ECO:0007669"/>
    <property type="project" value="UniProtKB-KW"/>
</dbReference>